<name>A0ABD6B9X1_9EURY</name>
<dbReference type="Proteomes" id="UP001597111">
    <property type="component" value="Unassembled WGS sequence"/>
</dbReference>
<comment type="caution">
    <text evidence="1">The sequence shown here is derived from an EMBL/GenBank/DDBJ whole genome shotgun (WGS) entry which is preliminary data.</text>
</comment>
<gene>
    <name evidence="1" type="ORF">ACFR9S_15510</name>
</gene>
<evidence type="ECO:0000313" key="2">
    <source>
        <dbReference type="Proteomes" id="UP001597111"/>
    </source>
</evidence>
<accession>A0ABD6B9X1</accession>
<dbReference type="RefSeq" id="WP_379730356.1">
    <property type="nucleotide sequence ID" value="NZ_JBHSWZ010000002.1"/>
</dbReference>
<evidence type="ECO:0000313" key="1">
    <source>
        <dbReference type="EMBL" id="MFD1527687.1"/>
    </source>
</evidence>
<reference evidence="1 2" key="1">
    <citation type="journal article" date="2019" name="Int. J. Syst. Evol. Microbiol.">
        <title>The Global Catalogue of Microorganisms (GCM) 10K type strain sequencing project: providing services to taxonomists for standard genome sequencing and annotation.</title>
        <authorList>
            <consortium name="The Broad Institute Genomics Platform"/>
            <consortium name="The Broad Institute Genome Sequencing Center for Infectious Disease"/>
            <person name="Wu L."/>
            <person name="Ma J."/>
        </authorList>
    </citation>
    <scope>NUCLEOTIDE SEQUENCE [LARGE SCALE GENOMIC DNA]</scope>
    <source>
        <strain evidence="1 2">CGMCC 1.12285</strain>
    </source>
</reference>
<dbReference type="AlphaFoldDB" id="A0ABD6B9X1"/>
<evidence type="ECO:0008006" key="3">
    <source>
        <dbReference type="Google" id="ProtNLM"/>
    </source>
</evidence>
<organism evidence="1 2">
    <name type="scientific">Halolamina salina</name>
    <dbReference type="NCBI Taxonomy" id="1220023"/>
    <lineage>
        <taxon>Archaea</taxon>
        <taxon>Methanobacteriati</taxon>
        <taxon>Methanobacteriota</taxon>
        <taxon>Stenosarchaea group</taxon>
        <taxon>Halobacteria</taxon>
        <taxon>Halobacteriales</taxon>
        <taxon>Haloferacaceae</taxon>
    </lineage>
</organism>
<dbReference type="EMBL" id="JBHUDH010000254">
    <property type="protein sequence ID" value="MFD1527687.1"/>
    <property type="molecule type" value="Genomic_DNA"/>
</dbReference>
<proteinExistence type="predicted"/>
<sequence length="305" mass="33435">MNRTLLTFAHDQQPRYFAPGHDLEVYDEDDDTWEPLGASPYSLSDFVDTETTTAKAGPVPIRIASDEAAQYLEYCQAGKIGDTLHAETELNRTCLVALADAGYTSVDDLLGTADAVDIERDTGVDRDIIQSVAANHVGGFSTGDAFTSGGRLAGLDPQDEFHGWELTANSSSRIRWESTGGFRLTATPTPDGTTTITTNAPDDHRHSWYRKGWSPSVSDADELDPEAALENAHEWLVDNQLEFTDDLQAIQHIGPATADYLAFEYEITSFDALATFIDDEPGEFDAIFGEQTEEVEASLEAEREQ</sequence>
<keyword evidence="2" id="KW-1185">Reference proteome</keyword>
<protein>
    <recommendedName>
        <fullName evidence="3">Helix-hairpin-helix domain-containing protein</fullName>
    </recommendedName>
</protein>